<feature type="region of interest" description="Disordered" evidence="1">
    <location>
        <begin position="70"/>
        <end position="89"/>
    </location>
</feature>
<accession>A0A4C1ZST2</accession>
<comment type="caution">
    <text evidence="2">The sequence shown here is derived from an EMBL/GenBank/DDBJ whole genome shotgun (WGS) entry which is preliminary data.</text>
</comment>
<keyword evidence="3" id="KW-1185">Reference proteome</keyword>
<dbReference type="AlphaFoldDB" id="A0A4C1ZST2"/>
<name>A0A4C1ZST2_EUMVA</name>
<organism evidence="2 3">
    <name type="scientific">Eumeta variegata</name>
    <name type="common">Bagworm moth</name>
    <name type="synonym">Eumeta japonica</name>
    <dbReference type="NCBI Taxonomy" id="151549"/>
    <lineage>
        <taxon>Eukaryota</taxon>
        <taxon>Metazoa</taxon>
        <taxon>Ecdysozoa</taxon>
        <taxon>Arthropoda</taxon>
        <taxon>Hexapoda</taxon>
        <taxon>Insecta</taxon>
        <taxon>Pterygota</taxon>
        <taxon>Neoptera</taxon>
        <taxon>Endopterygota</taxon>
        <taxon>Lepidoptera</taxon>
        <taxon>Glossata</taxon>
        <taxon>Ditrysia</taxon>
        <taxon>Tineoidea</taxon>
        <taxon>Psychidae</taxon>
        <taxon>Oiketicinae</taxon>
        <taxon>Eumeta</taxon>
    </lineage>
</organism>
<protein>
    <submittedName>
        <fullName evidence="2">Uncharacterized protein</fullName>
    </submittedName>
</protein>
<gene>
    <name evidence="2" type="ORF">EVAR_100681_1</name>
</gene>
<evidence type="ECO:0000313" key="3">
    <source>
        <dbReference type="Proteomes" id="UP000299102"/>
    </source>
</evidence>
<dbReference type="Proteomes" id="UP000299102">
    <property type="component" value="Unassembled WGS sequence"/>
</dbReference>
<evidence type="ECO:0000256" key="1">
    <source>
        <dbReference type="SAM" id="MobiDB-lite"/>
    </source>
</evidence>
<reference evidence="2 3" key="1">
    <citation type="journal article" date="2019" name="Commun. Biol.">
        <title>The bagworm genome reveals a unique fibroin gene that provides high tensile strength.</title>
        <authorList>
            <person name="Kono N."/>
            <person name="Nakamura H."/>
            <person name="Ohtoshi R."/>
            <person name="Tomita M."/>
            <person name="Numata K."/>
            <person name="Arakawa K."/>
        </authorList>
    </citation>
    <scope>NUCLEOTIDE SEQUENCE [LARGE SCALE GENOMIC DNA]</scope>
</reference>
<evidence type="ECO:0000313" key="2">
    <source>
        <dbReference type="EMBL" id="GBP90234.1"/>
    </source>
</evidence>
<sequence length="208" mass="22295">MKDNGTQGTRPINFDLIKALIRSLAGIPIPCISSRITTVIPISEENQPKGGSHLRVRTDPHIRGSVEIGSNSIAIGGPKPSLEDHDPNDPPPGLTQFTMLSRRVRLNDIAGHCFPAGCDHNLWLYYGLELAYLKAGRRCVRSAGGALGVITRGEPYAPAPGPAGSTNRNQVSDTLNYSSKECKDTEMCRLCRPAAPAPPAPPGARLLR</sequence>
<dbReference type="EMBL" id="BGZK01002068">
    <property type="protein sequence ID" value="GBP90234.1"/>
    <property type="molecule type" value="Genomic_DNA"/>
</dbReference>
<proteinExistence type="predicted"/>